<dbReference type="PANTHER" id="PTHR30055">
    <property type="entry name" value="HTH-TYPE TRANSCRIPTIONAL REGULATOR RUTR"/>
    <property type="match status" value="1"/>
</dbReference>
<keyword evidence="7" id="KW-1185">Reference proteome</keyword>
<keyword evidence="1" id="KW-0805">Transcription regulation</keyword>
<dbReference type="InterPro" id="IPR036271">
    <property type="entry name" value="Tet_transcr_reg_TetR-rel_C_sf"/>
</dbReference>
<sequence>MIERRPGGRNARVREAALTAAAELVKERGLGDVTLSDIAERSGVNRATLYRRWGSLDALLGDMTMHTISTGSPLEDTGSLRGDLYAWATKAVHHIPSENGALLLRSMVMTLPISDEVRALRAHHLEHRHNELSAVLERARERGEPAPTVDELFEIVLAPLYLRVLMDFRPITEEYAKSLVDRVLDVPPSWRDRDS</sequence>
<keyword evidence="2 4" id="KW-0238">DNA-binding</keyword>
<dbReference type="Proteomes" id="UP000063699">
    <property type="component" value="Chromosome"/>
</dbReference>
<dbReference type="EMBL" id="CP012752">
    <property type="protein sequence ID" value="ALG08413.1"/>
    <property type="molecule type" value="Genomic_DNA"/>
</dbReference>
<dbReference type="Gene3D" id="1.10.10.60">
    <property type="entry name" value="Homeodomain-like"/>
    <property type="match status" value="1"/>
</dbReference>
<organism evidence="6 7">
    <name type="scientific">Kibdelosporangium phytohabitans</name>
    <dbReference type="NCBI Taxonomy" id="860235"/>
    <lineage>
        <taxon>Bacteria</taxon>
        <taxon>Bacillati</taxon>
        <taxon>Actinomycetota</taxon>
        <taxon>Actinomycetes</taxon>
        <taxon>Pseudonocardiales</taxon>
        <taxon>Pseudonocardiaceae</taxon>
        <taxon>Kibdelosporangium</taxon>
    </lineage>
</organism>
<evidence type="ECO:0000256" key="1">
    <source>
        <dbReference type="ARBA" id="ARBA00023015"/>
    </source>
</evidence>
<dbReference type="InterPro" id="IPR001647">
    <property type="entry name" value="HTH_TetR"/>
</dbReference>
<keyword evidence="3" id="KW-0804">Transcription</keyword>
<dbReference type="STRING" id="860235.AOZ06_17170"/>
<dbReference type="InterPro" id="IPR011075">
    <property type="entry name" value="TetR_C"/>
</dbReference>
<dbReference type="SUPFAM" id="SSF48498">
    <property type="entry name" value="Tetracyclin repressor-like, C-terminal domain"/>
    <property type="match status" value="1"/>
</dbReference>
<evidence type="ECO:0000259" key="5">
    <source>
        <dbReference type="PROSITE" id="PS50977"/>
    </source>
</evidence>
<feature type="domain" description="HTH tetR-type" evidence="5">
    <location>
        <begin position="11"/>
        <end position="71"/>
    </location>
</feature>
<dbReference type="Pfam" id="PF00440">
    <property type="entry name" value="TetR_N"/>
    <property type="match status" value="1"/>
</dbReference>
<evidence type="ECO:0000256" key="4">
    <source>
        <dbReference type="PROSITE-ProRule" id="PRU00335"/>
    </source>
</evidence>
<evidence type="ECO:0000313" key="7">
    <source>
        <dbReference type="Proteomes" id="UP000063699"/>
    </source>
</evidence>
<feature type="DNA-binding region" description="H-T-H motif" evidence="4">
    <location>
        <begin position="34"/>
        <end position="53"/>
    </location>
</feature>
<dbReference type="PRINTS" id="PR00455">
    <property type="entry name" value="HTHTETR"/>
</dbReference>
<dbReference type="SUPFAM" id="SSF46689">
    <property type="entry name" value="Homeodomain-like"/>
    <property type="match status" value="1"/>
</dbReference>
<dbReference type="Pfam" id="PF16859">
    <property type="entry name" value="TetR_C_11"/>
    <property type="match status" value="1"/>
</dbReference>
<evidence type="ECO:0000313" key="6">
    <source>
        <dbReference type="EMBL" id="ALG08413.1"/>
    </source>
</evidence>
<dbReference type="PROSITE" id="PS50977">
    <property type="entry name" value="HTH_TETR_2"/>
    <property type="match status" value="1"/>
</dbReference>
<dbReference type="GO" id="GO:0000976">
    <property type="term" value="F:transcription cis-regulatory region binding"/>
    <property type="evidence" value="ECO:0007669"/>
    <property type="project" value="TreeGrafter"/>
</dbReference>
<reference evidence="6 7" key="1">
    <citation type="submission" date="2015-07" db="EMBL/GenBank/DDBJ databases">
        <title>Genome sequencing of Kibdelosporangium phytohabitans.</title>
        <authorList>
            <person name="Qin S."/>
            <person name="Xing K."/>
        </authorList>
    </citation>
    <scope>NUCLEOTIDE SEQUENCE [LARGE SCALE GENOMIC DNA]</scope>
    <source>
        <strain evidence="6 7">KLBMP1111</strain>
    </source>
</reference>
<evidence type="ECO:0000256" key="2">
    <source>
        <dbReference type="ARBA" id="ARBA00023125"/>
    </source>
</evidence>
<gene>
    <name evidence="6" type="ORF">AOZ06_17170</name>
</gene>
<dbReference type="RefSeq" id="WP_054290320.1">
    <property type="nucleotide sequence ID" value="NZ_CP012752.1"/>
</dbReference>
<evidence type="ECO:0000256" key="3">
    <source>
        <dbReference type="ARBA" id="ARBA00023163"/>
    </source>
</evidence>
<dbReference type="InterPro" id="IPR009057">
    <property type="entry name" value="Homeodomain-like_sf"/>
</dbReference>
<protein>
    <recommendedName>
        <fullName evidence="5">HTH tetR-type domain-containing protein</fullName>
    </recommendedName>
</protein>
<proteinExistence type="predicted"/>
<accession>A0A0N9I2I2</accession>
<dbReference type="KEGG" id="kphy:AOZ06_17170"/>
<name>A0A0N9I2I2_9PSEU</name>
<dbReference type="GO" id="GO:0003700">
    <property type="term" value="F:DNA-binding transcription factor activity"/>
    <property type="evidence" value="ECO:0007669"/>
    <property type="project" value="TreeGrafter"/>
</dbReference>
<dbReference type="Gene3D" id="1.10.357.10">
    <property type="entry name" value="Tetracycline Repressor, domain 2"/>
    <property type="match status" value="1"/>
</dbReference>
<dbReference type="AlphaFoldDB" id="A0A0N9I2I2"/>
<dbReference type="PANTHER" id="PTHR30055:SF148">
    <property type="entry name" value="TETR-FAMILY TRANSCRIPTIONAL REGULATOR"/>
    <property type="match status" value="1"/>
</dbReference>
<dbReference type="InterPro" id="IPR050109">
    <property type="entry name" value="HTH-type_TetR-like_transc_reg"/>
</dbReference>